<feature type="compositionally biased region" description="Acidic residues" evidence="1">
    <location>
        <begin position="479"/>
        <end position="488"/>
    </location>
</feature>
<proteinExistence type="predicted"/>
<feature type="compositionally biased region" description="Polar residues" evidence="1">
    <location>
        <begin position="416"/>
        <end position="432"/>
    </location>
</feature>
<evidence type="ECO:0000313" key="4">
    <source>
        <dbReference type="Proteomes" id="UP001530400"/>
    </source>
</evidence>
<dbReference type="InterPro" id="IPR049227">
    <property type="entry name" value="DUF6824"/>
</dbReference>
<sequence>RQRRFILLRTTNDGKANPELSTLRSLFSSQISLLPINEIVADRSPSTVMSEPEQLKDIITPHAHDVLSGRGNFVNHHGGNENFRALVKKHKKEYVACPKAQKPMYSILIYDEIRSMDPPGRFLKQDPTTKLWSDIGKKKALDKTRQALREGAPEMLKELGGGEEEDEVPQKQSKRRREDNPLNSSFMSNVSIGSFTVDGMNNPSPDLFSQFANQGQGVGNTPGAMGINLQNLQGADMNQLLMTAQMQLLQQQMQQWQQVINAQNNLNQGNQQLDPNTQLQLLSLQLQLQNQMGQQQNVPAIPNFFNPQAQVPALNMPLPAPQPAAGMPQPQLNEQNLAALLTALQSAAPQNAMPNGLPPVGTPSFQNVQNQMAMMQLNNQINQANASLASASANPSRGGSANNIENILSAADAVNDNGTNQEMTDSAMPLQNNERKPGGTSLARSQRIGLKNSFTRRPNSHRQAANPLAHSLMSVDSLNLDDDEEENAEDKSANMQEDV</sequence>
<organism evidence="3 4">
    <name type="scientific">Cyclotella atomus</name>
    <dbReference type="NCBI Taxonomy" id="382360"/>
    <lineage>
        <taxon>Eukaryota</taxon>
        <taxon>Sar</taxon>
        <taxon>Stramenopiles</taxon>
        <taxon>Ochrophyta</taxon>
        <taxon>Bacillariophyta</taxon>
        <taxon>Coscinodiscophyceae</taxon>
        <taxon>Thalassiosirophycidae</taxon>
        <taxon>Stephanodiscales</taxon>
        <taxon>Stephanodiscaceae</taxon>
        <taxon>Cyclotella</taxon>
    </lineage>
</organism>
<evidence type="ECO:0000256" key="1">
    <source>
        <dbReference type="SAM" id="MobiDB-lite"/>
    </source>
</evidence>
<keyword evidence="4" id="KW-1185">Reference proteome</keyword>
<feature type="compositionally biased region" description="Polar residues" evidence="1">
    <location>
        <begin position="452"/>
        <end position="463"/>
    </location>
</feature>
<dbReference type="Proteomes" id="UP001530400">
    <property type="component" value="Unassembled WGS sequence"/>
</dbReference>
<evidence type="ECO:0000259" key="2">
    <source>
        <dbReference type="Pfam" id="PF20710"/>
    </source>
</evidence>
<dbReference type="Pfam" id="PF20710">
    <property type="entry name" value="DUF6824"/>
    <property type="match status" value="1"/>
</dbReference>
<dbReference type="EMBL" id="JALLPJ020000455">
    <property type="protein sequence ID" value="KAL3791635.1"/>
    <property type="molecule type" value="Genomic_DNA"/>
</dbReference>
<accession>A0ABD3PU16</accession>
<protein>
    <recommendedName>
        <fullName evidence="2">DUF6824 domain-containing protein</fullName>
    </recommendedName>
</protein>
<feature type="region of interest" description="Disordered" evidence="1">
    <location>
        <begin position="416"/>
        <end position="499"/>
    </location>
</feature>
<name>A0ABD3PU16_9STRA</name>
<feature type="region of interest" description="Disordered" evidence="1">
    <location>
        <begin position="155"/>
        <end position="188"/>
    </location>
</feature>
<dbReference type="AlphaFoldDB" id="A0ABD3PU16"/>
<evidence type="ECO:0000313" key="3">
    <source>
        <dbReference type="EMBL" id="KAL3791635.1"/>
    </source>
</evidence>
<feature type="non-terminal residue" evidence="3">
    <location>
        <position position="1"/>
    </location>
</feature>
<gene>
    <name evidence="3" type="ORF">ACHAWO_013505</name>
</gene>
<feature type="domain" description="DUF6824" evidence="2">
    <location>
        <begin position="65"/>
        <end position="150"/>
    </location>
</feature>
<comment type="caution">
    <text evidence="3">The sequence shown here is derived from an EMBL/GenBank/DDBJ whole genome shotgun (WGS) entry which is preliminary data.</text>
</comment>
<reference evidence="3 4" key="1">
    <citation type="submission" date="2024-10" db="EMBL/GenBank/DDBJ databases">
        <title>Updated reference genomes for cyclostephanoid diatoms.</title>
        <authorList>
            <person name="Roberts W.R."/>
            <person name="Alverson A.J."/>
        </authorList>
    </citation>
    <scope>NUCLEOTIDE SEQUENCE [LARGE SCALE GENOMIC DNA]</scope>
    <source>
        <strain evidence="3 4">AJA010-31</strain>
    </source>
</reference>